<feature type="signal peptide" evidence="1">
    <location>
        <begin position="1"/>
        <end position="22"/>
    </location>
</feature>
<evidence type="ECO:0000313" key="3">
    <source>
        <dbReference type="Proteomes" id="UP000239156"/>
    </source>
</evidence>
<dbReference type="AlphaFoldDB" id="A0A2S4UNA3"/>
<keyword evidence="1" id="KW-0732">Signal</keyword>
<keyword evidence="3" id="KW-1185">Reference proteome</keyword>
<feature type="chain" id="PRO_5015627237" description="Hydrophobin" evidence="1">
    <location>
        <begin position="23"/>
        <end position="188"/>
    </location>
</feature>
<dbReference type="VEuPathDB" id="FungiDB:PSHT_01474"/>
<reference evidence="2" key="1">
    <citation type="submission" date="2017-12" db="EMBL/GenBank/DDBJ databases">
        <title>Gene loss provides genomic basis for host adaptation in cereal stripe rust fungi.</title>
        <authorList>
            <person name="Xia C."/>
        </authorList>
    </citation>
    <scope>NUCLEOTIDE SEQUENCE [LARGE SCALE GENOMIC DNA]</scope>
    <source>
        <strain evidence="2">93-210</strain>
    </source>
</reference>
<name>A0A2S4UNA3_9BASI</name>
<comment type="caution">
    <text evidence="2">The sequence shown here is derived from an EMBL/GenBank/DDBJ whole genome shotgun (WGS) entry which is preliminary data.</text>
</comment>
<gene>
    <name evidence="2" type="ORF">PSTT_14176</name>
</gene>
<proteinExistence type="predicted"/>
<dbReference type="EMBL" id="PKSL01000216">
    <property type="protein sequence ID" value="POV98795.1"/>
    <property type="molecule type" value="Genomic_DNA"/>
</dbReference>
<evidence type="ECO:0000256" key="1">
    <source>
        <dbReference type="SAM" id="SignalP"/>
    </source>
</evidence>
<accession>A0A2S4UNA3</accession>
<dbReference type="Proteomes" id="UP000239156">
    <property type="component" value="Unassembled WGS sequence"/>
</dbReference>
<feature type="non-terminal residue" evidence="2">
    <location>
        <position position="188"/>
    </location>
</feature>
<evidence type="ECO:0000313" key="2">
    <source>
        <dbReference type="EMBL" id="POV98795.1"/>
    </source>
</evidence>
<evidence type="ECO:0008006" key="4">
    <source>
        <dbReference type="Google" id="ProtNLM"/>
    </source>
</evidence>
<sequence>MHSSNFFLASILVLVGSNVANAFFCPVDHLYAICARTTNTATEDRDYGDIMEVNAPITAHQSDCRGKDIGGMTAENGACCSTFDDTGTSILVLVGSNVANAFLCPTDHLYAICARTTNTPAEDRDYGDIMEVNAPITAHQSDCRGKDIGGMTAENGACCSTFDDTGSHQVFGSGQNEYARACQPRPLF</sequence>
<organism evidence="2 3">
    <name type="scientific">Puccinia striiformis</name>
    <dbReference type="NCBI Taxonomy" id="27350"/>
    <lineage>
        <taxon>Eukaryota</taxon>
        <taxon>Fungi</taxon>
        <taxon>Dikarya</taxon>
        <taxon>Basidiomycota</taxon>
        <taxon>Pucciniomycotina</taxon>
        <taxon>Pucciniomycetes</taxon>
        <taxon>Pucciniales</taxon>
        <taxon>Pucciniaceae</taxon>
        <taxon>Puccinia</taxon>
    </lineage>
</organism>
<protein>
    <recommendedName>
        <fullName evidence="4">Hydrophobin</fullName>
    </recommendedName>
</protein>
<dbReference type="VEuPathDB" id="FungiDB:PSTT_14176"/>